<evidence type="ECO:0000259" key="2">
    <source>
        <dbReference type="PROSITE" id="PS51750"/>
    </source>
</evidence>
<dbReference type="Pfam" id="PF13921">
    <property type="entry name" value="Myb_DNA-bind_6"/>
    <property type="match status" value="1"/>
</dbReference>
<dbReference type="PANTHER" id="PTHR41302">
    <property type="entry name" value="PRESPORE-SPECIFIC TRANSCRIPTIONAL REGULATOR RSFA-RELATED"/>
    <property type="match status" value="1"/>
</dbReference>
<sequence>MDQLTVVEEQVTQNQLNVIEQRVVLGKEFRIYGTVEEPLFIAKDVADWIEYKGGVSLLMRSVDEDEKGIYNIKTLGGNQQNWFLTEDGIYEVLMQSRKPIAKQFKKQVKAILKQIRQTGGYGNNTNQLPELSPQLQVLINMEMKQKELEKQVAMIKNEIEGKYSLPQPIVEDVEEQATPKVTSKKRVRYDSWSEKENELLASVMLKHIRKGNTTGKAYKEVGRKLRRTPDACRAQWNRTLRSLYADEAEKARACYINRITKNRLGVKKWLSMSAEQKQDLLIMLVVN</sequence>
<dbReference type="InterPro" id="IPR014243">
    <property type="entry name" value="RsfA-like"/>
</dbReference>
<dbReference type="PANTHER" id="PTHR41302:SF2">
    <property type="entry name" value="PRESPORE SPECIFIC TRANSCRIPTIONAL ACTIVATOR RSFA"/>
    <property type="match status" value="1"/>
</dbReference>
<dbReference type="Gene3D" id="1.10.10.60">
    <property type="entry name" value="Homeodomain-like"/>
    <property type="match status" value="1"/>
</dbReference>
<reference evidence="3 4" key="1">
    <citation type="submission" date="2012-12" db="EMBL/GenBank/DDBJ databases">
        <title>The Genome Sequence of Bacillus cereus VD133.</title>
        <authorList>
            <consortium name="The Broad Institute Genome Sequencing Platform"/>
            <consortium name="The Broad Institute Genome Sequencing Center for Infectious Disease"/>
            <person name="Feldgarden M."/>
            <person name="Van der Auwera G.A."/>
            <person name="Mahillon J."/>
            <person name="Duprez V."/>
            <person name="Timmery S."/>
            <person name="Mattelet C."/>
            <person name="Dierick K."/>
            <person name="Sun M."/>
            <person name="Yu Z."/>
            <person name="Zhu L."/>
            <person name="Hu X."/>
            <person name="Shank E.B."/>
            <person name="Swiecicka I."/>
            <person name="Hansen B.M."/>
            <person name="Andrup L."/>
            <person name="Walker B."/>
            <person name="Young S.K."/>
            <person name="Zeng Q."/>
            <person name="Gargeya S."/>
            <person name="Fitzgerald M."/>
            <person name="Haas B."/>
            <person name="Abouelleil A."/>
            <person name="Alvarado L."/>
            <person name="Arachchi H.M."/>
            <person name="Berlin A.M."/>
            <person name="Chapman S.B."/>
            <person name="Dewar J."/>
            <person name="Goldberg J."/>
            <person name="Griggs A."/>
            <person name="Gujja S."/>
            <person name="Hansen M."/>
            <person name="Howarth C."/>
            <person name="Imamovic A."/>
            <person name="Larimer J."/>
            <person name="McCowan C."/>
            <person name="Murphy C."/>
            <person name="Neiman D."/>
            <person name="Pearson M."/>
            <person name="Priest M."/>
            <person name="Roberts A."/>
            <person name="Saif S."/>
            <person name="Shea T."/>
            <person name="Sisk P."/>
            <person name="Sykes S."/>
            <person name="Wortman J."/>
            <person name="Nusbaum C."/>
            <person name="Birren B."/>
        </authorList>
    </citation>
    <scope>NUCLEOTIDE SEQUENCE [LARGE SCALE GENOMIC DNA]</scope>
    <source>
        <strain evidence="3 4">VD133</strain>
    </source>
</reference>
<accession>A0A9W5V0J5</accession>
<evidence type="ECO:0000313" key="3">
    <source>
        <dbReference type="EMBL" id="EOO29789.1"/>
    </source>
</evidence>
<feature type="domain" description="Myb-like" evidence="1">
    <location>
        <begin position="184"/>
        <end position="240"/>
    </location>
</feature>
<dbReference type="EMBL" id="AHFB01000090">
    <property type="protein sequence ID" value="EOO29789.1"/>
    <property type="molecule type" value="Genomic_DNA"/>
</dbReference>
<dbReference type="Proteomes" id="UP000014018">
    <property type="component" value="Unassembled WGS sequence"/>
</dbReference>
<comment type="caution">
    <text evidence="3">The sequence shown here is derived from an EMBL/GenBank/DDBJ whole genome shotgun (WGS) entry which is preliminary data.</text>
</comment>
<dbReference type="PROSITE" id="PS50090">
    <property type="entry name" value="MYB_LIKE"/>
    <property type="match status" value="1"/>
</dbReference>
<dbReference type="InterPro" id="IPR003497">
    <property type="entry name" value="BRO_N_domain"/>
</dbReference>
<dbReference type="AlphaFoldDB" id="A0A9W5V0J5"/>
<gene>
    <name evidence="3" type="ORF">IIU_05374</name>
</gene>
<protein>
    <submittedName>
        <fullName evidence="3">RsfA family transcription factor</fullName>
    </submittedName>
</protein>
<feature type="domain" description="Bro-N" evidence="2">
    <location>
        <begin position="22"/>
        <end position="119"/>
    </location>
</feature>
<proteinExistence type="predicted"/>
<dbReference type="Pfam" id="PF02498">
    <property type="entry name" value="Bro-N"/>
    <property type="match status" value="1"/>
</dbReference>
<dbReference type="InterPro" id="IPR001005">
    <property type="entry name" value="SANT/Myb"/>
</dbReference>
<organism evidence="3 4">
    <name type="scientific">Bacillus cereus VD133</name>
    <dbReference type="NCBI Taxonomy" id="1053233"/>
    <lineage>
        <taxon>Bacteria</taxon>
        <taxon>Bacillati</taxon>
        <taxon>Bacillota</taxon>
        <taxon>Bacilli</taxon>
        <taxon>Bacillales</taxon>
        <taxon>Bacillaceae</taxon>
        <taxon>Bacillus</taxon>
        <taxon>Bacillus cereus group</taxon>
    </lineage>
</organism>
<dbReference type="PROSITE" id="PS51750">
    <property type="entry name" value="BRO_N"/>
    <property type="match status" value="1"/>
</dbReference>
<evidence type="ECO:0000259" key="1">
    <source>
        <dbReference type="PROSITE" id="PS50090"/>
    </source>
</evidence>
<dbReference type="SMART" id="SM01040">
    <property type="entry name" value="Bro-N"/>
    <property type="match status" value="1"/>
</dbReference>
<evidence type="ECO:0000313" key="4">
    <source>
        <dbReference type="Proteomes" id="UP000014018"/>
    </source>
</evidence>
<name>A0A9W5V0J5_BACCE</name>
<dbReference type="RefSeq" id="WP_016111624.1">
    <property type="nucleotide sequence ID" value="NZ_KB976191.1"/>
</dbReference>